<proteinExistence type="predicted"/>
<dbReference type="AlphaFoldDB" id="A0AAV9GGE6"/>
<name>A0AAV9GGE6_9PEZI</name>
<protein>
    <submittedName>
        <fullName evidence="1">Uncharacterized protein</fullName>
    </submittedName>
</protein>
<accession>A0AAV9GGE6</accession>
<evidence type="ECO:0000313" key="1">
    <source>
        <dbReference type="EMBL" id="KAK4447535.1"/>
    </source>
</evidence>
<gene>
    <name evidence="1" type="ORF">QBC34DRAFT_130614</name>
</gene>
<dbReference type="EMBL" id="MU865949">
    <property type="protein sequence ID" value="KAK4447535.1"/>
    <property type="molecule type" value="Genomic_DNA"/>
</dbReference>
<sequence>MNDERPRYTPGLVLLLARDYQGLAPANLLLSTSTSQIGKLKIWYDSAPFALMFNILQFRRRNRIPGWKDVGMWSSREDPCPENQTNNKTSPGVYPIAAMRIRQDRLLEAETIQPTGGQWQSPRLAIQKENAQTVYPPPSLASERHGMQRLAGAQQRSGASRACASFDAVTSWLASSPCRMGSRRPAVISRRLALLSAGCK</sequence>
<organism evidence="1 2">
    <name type="scientific">Podospora aff. communis PSN243</name>
    <dbReference type="NCBI Taxonomy" id="3040156"/>
    <lineage>
        <taxon>Eukaryota</taxon>
        <taxon>Fungi</taxon>
        <taxon>Dikarya</taxon>
        <taxon>Ascomycota</taxon>
        <taxon>Pezizomycotina</taxon>
        <taxon>Sordariomycetes</taxon>
        <taxon>Sordariomycetidae</taxon>
        <taxon>Sordariales</taxon>
        <taxon>Podosporaceae</taxon>
        <taxon>Podospora</taxon>
    </lineage>
</organism>
<evidence type="ECO:0000313" key="2">
    <source>
        <dbReference type="Proteomes" id="UP001321760"/>
    </source>
</evidence>
<reference evidence="1" key="1">
    <citation type="journal article" date="2023" name="Mol. Phylogenet. Evol.">
        <title>Genome-scale phylogeny and comparative genomics of the fungal order Sordariales.</title>
        <authorList>
            <person name="Hensen N."/>
            <person name="Bonometti L."/>
            <person name="Westerberg I."/>
            <person name="Brannstrom I.O."/>
            <person name="Guillou S."/>
            <person name="Cros-Aarteil S."/>
            <person name="Calhoun S."/>
            <person name="Haridas S."/>
            <person name="Kuo A."/>
            <person name="Mondo S."/>
            <person name="Pangilinan J."/>
            <person name="Riley R."/>
            <person name="LaButti K."/>
            <person name="Andreopoulos B."/>
            <person name="Lipzen A."/>
            <person name="Chen C."/>
            <person name="Yan M."/>
            <person name="Daum C."/>
            <person name="Ng V."/>
            <person name="Clum A."/>
            <person name="Steindorff A."/>
            <person name="Ohm R.A."/>
            <person name="Martin F."/>
            <person name="Silar P."/>
            <person name="Natvig D.O."/>
            <person name="Lalanne C."/>
            <person name="Gautier V."/>
            <person name="Ament-Velasquez S.L."/>
            <person name="Kruys A."/>
            <person name="Hutchinson M.I."/>
            <person name="Powell A.J."/>
            <person name="Barry K."/>
            <person name="Miller A.N."/>
            <person name="Grigoriev I.V."/>
            <person name="Debuchy R."/>
            <person name="Gladieux P."/>
            <person name="Hiltunen Thoren M."/>
            <person name="Johannesson H."/>
        </authorList>
    </citation>
    <scope>NUCLEOTIDE SEQUENCE</scope>
    <source>
        <strain evidence="1">PSN243</strain>
    </source>
</reference>
<comment type="caution">
    <text evidence="1">The sequence shown here is derived from an EMBL/GenBank/DDBJ whole genome shotgun (WGS) entry which is preliminary data.</text>
</comment>
<reference evidence="1" key="2">
    <citation type="submission" date="2023-05" db="EMBL/GenBank/DDBJ databases">
        <authorList>
            <consortium name="Lawrence Berkeley National Laboratory"/>
            <person name="Steindorff A."/>
            <person name="Hensen N."/>
            <person name="Bonometti L."/>
            <person name="Westerberg I."/>
            <person name="Brannstrom I.O."/>
            <person name="Guillou S."/>
            <person name="Cros-Aarteil S."/>
            <person name="Calhoun S."/>
            <person name="Haridas S."/>
            <person name="Kuo A."/>
            <person name="Mondo S."/>
            <person name="Pangilinan J."/>
            <person name="Riley R."/>
            <person name="Labutti K."/>
            <person name="Andreopoulos B."/>
            <person name="Lipzen A."/>
            <person name="Chen C."/>
            <person name="Yanf M."/>
            <person name="Daum C."/>
            <person name="Ng V."/>
            <person name="Clum A."/>
            <person name="Ohm R."/>
            <person name="Martin F."/>
            <person name="Silar P."/>
            <person name="Natvig D."/>
            <person name="Lalanne C."/>
            <person name="Gautier V."/>
            <person name="Ament-Velasquez S.L."/>
            <person name="Kruys A."/>
            <person name="Hutchinson M.I."/>
            <person name="Powell A.J."/>
            <person name="Barry K."/>
            <person name="Miller A.N."/>
            <person name="Grigoriev I.V."/>
            <person name="Debuchy R."/>
            <person name="Gladieux P."/>
            <person name="Thoren M.H."/>
            <person name="Johannesson H."/>
        </authorList>
    </citation>
    <scope>NUCLEOTIDE SEQUENCE</scope>
    <source>
        <strain evidence="1">PSN243</strain>
    </source>
</reference>
<keyword evidence="2" id="KW-1185">Reference proteome</keyword>
<dbReference type="Proteomes" id="UP001321760">
    <property type="component" value="Unassembled WGS sequence"/>
</dbReference>